<gene>
    <name evidence="1" type="ordered locus">SM11_pC1203</name>
</gene>
<reference evidence="1 2" key="1">
    <citation type="journal article" date="2011" name="J. Biotechnol.">
        <title>The complete genome sequence of the dominant Sinorhizobium meliloti field isolate SM11 extends the S. meliloti pan-genome.</title>
        <authorList>
            <person name="Schneiker-Bekel S."/>
            <person name="Wibberg D."/>
            <person name="Bekel T."/>
            <person name="Blom J."/>
            <person name="Linke B."/>
            <person name="Neuweger H."/>
            <person name="Stiens M."/>
            <person name="Vorholter F.J."/>
            <person name="Weidner S."/>
            <person name="Goesmann A."/>
            <person name="Puhler A."/>
            <person name="Schluter A."/>
        </authorList>
    </citation>
    <scope>NUCLEOTIDE SEQUENCE [LARGE SCALE GENOMIC DNA]</scope>
    <source>
        <strain evidence="1 2">SM11</strain>
        <plasmid evidence="2">pSmeSM11c</plasmid>
    </source>
</reference>
<dbReference type="AlphaFoldDB" id="F7XFF1"/>
<evidence type="ECO:0000313" key="2">
    <source>
        <dbReference type="Proteomes" id="UP000009045"/>
    </source>
</evidence>
<proteinExistence type="predicted"/>
<dbReference type="AntiFam" id="ANF00165">
    <property type="entry name" value="Shadow ORF (opposite Transposase_Mut domain)"/>
</dbReference>
<dbReference type="Proteomes" id="UP000009045">
    <property type="component" value="Plasmid pSmeSM11c"/>
</dbReference>
<protein>
    <submittedName>
        <fullName evidence="1">Uncharacterized protein</fullName>
    </submittedName>
</protein>
<geneLocation type="plasmid" evidence="1 2">
    <name>pSmeSM11c</name>
</geneLocation>
<dbReference type="KEGG" id="smx:SM11_pC1203"/>
<dbReference type="HOGENOM" id="CLU_2702832_0_0_5"/>
<name>F7XFF1_SINMM</name>
<evidence type="ECO:0000313" key="1">
    <source>
        <dbReference type="EMBL" id="AEH82276.1"/>
    </source>
</evidence>
<dbReference type="EMBL" id="CP001831">
    <property type="protein sequence ID" value="AEH82276.1"/>
    <property type="molecule type" value="Genomic_DNA"/>
</dbReference>
<organism evidence="1 2">
    <name type="scientific">Sinorhizobium meliloti (strain SM11)</name>
    <dbReference type="NCBI Taxonomy" id="707241"/>
    <lineage>
        <taxon>Bacteria</taxon>
        <taxon>Pseudomonadati</taxon>
        <taxon>Pseudomonadota</taxon>
        <taxon>Alphaproteobacteria</taxon>
        <taxon>Hyphomicrobiales</taxon>
        <taxon>Rhizobiaceae</taxon>
        <taxon>Sinorhizobium/Ensifer group</taxon>
        <taxon>Sinorhizobium</taxon>
    </lineage>
</organism>
<sequence>MRRPFIVLLEQQFADKTDDGFVVEKDANDLAVSISKEKVGCSSRSPRMHLSIAVPGRRTSVTMLMHILCDSTA</sequence>
<keyword evidence="1" id="KW-0614">Plasmid</keyword>
<accession>F7XFF1</accession>